<sequence>MSLSREEKTKKTSIPKYATFIISGIAASGAVIFCHPIDVIKNRMQLSGEGGAKKVHKSSFHAVTNIISRDGPLALYDGFSANIARQLCYTMTRLSVFQLLIDKFKTSGYEGLKPQIAASLTAGFVASLIATPTDVILVRMTADRRLALNEQRQYKHVLDAFLRIRKEEGIVNLWAGVIPTVLRALVGNVTQLVTYVQAKSFLLSKEYMKDGIGVHFLASLASGLIYAFSTTPIDVAKTRLQMMKRTSGVPAYKGLADVWTKTIKNEGVTALWKGFIPYYLKIAPNTVLLFIFVEQLNRMYKVYVMKDSNAKGL</sequence>
<evidence type="ECO:0000313" key="13">
    <source>
        <dbReference type="EnsemblMetazoa" id="XP_014249192.1"/>
    </source>
</evidence>
<accession>A0A8I6TEC2</accession>
<evidence type="ECO:0000256" key="12">
    <source>
        <dbReference type="SAM" id="Phobius"/>
    </source>
</evidence>
<keyword evidence="5" id="KW-0677">Repeat</keyword>
<keyword evidence="8" id="KW-0496">Mitochondrion</keyword>
<evidence type="ECO:0000313" key="14">
    <source>
        <dbReference type="Proteomes" id="UP000494040"/>
    </source>
</evidence>
<evidence type="ECO:0000256" key="5">
    <source>
        <dbReference type="ARBA" id="ARBA00022737"/>
    </source>
</evidence>
<evidence type="ECO:0000256" key="2">
    <source>
        <dbReference type="ARBA" id="ARBA00006375"/>
    </source>
</evidence>
<dbReference type="InterPro" id="IPR023395">
    <property type="entry name" value="MCP_dom_sf"/>
</dbReference>
<protein>
    <submittedName>
        <fullName evidence="13">Uncharacterized protein</fullName>
    </submittedName>
</protein>
<evidence type="ECO:0000256" key="10">
    <source>
        <dbReference type="PROSITE-ProRule" id="PRU00282"/>
    </source>
</evidence>
<evidence type="ECO:0000256" key="11">
    <source>
        <dbReference type="RuleBase" id="RU000488"/>
    </source>
</evidence>
<name>A0A8I6TEC2_CIMLE</name>
<feature type="transmembrane region" description="Helical" evidence="12">
    <location>
        <begin position="17"/>
        <end position="37"/>
    </location>
</feature>
<evidence type="ECO:0000256" key="6">
    <source>
        <dbReference type="ARBA" id="ARBA00022792"/>
    </source>
</evidence>
<keyword evidence="7 12" id="KW-1133">Transmembrane helix</keyword>
<dbReference type="GO" id="GO:0005743">
    <property type="term" value="C:mitochondrial inner membrane"/>
    <property type="evidence" value="ECO:0007669"/>
    <property type="project" value="UniProtKB-SubCell"/>
</dbReference>
<evidence type="ECO:0000256" key="4">
    <source>
        <dbReference type="ARBA" id="ARBA00022692"/>
    </source>
</evidence>
<feature type="repeat" description="Solcar" evidence="10">
    <location>
        <begin position="210"/>
        <end position="299"/>
    </location>
</feature>
<dbReference type="FunFam" id="1.50.40.10:FF:000009">
    <property type="entry name" value="Mitochondrial 2-oxoglutarate/malate carrier protein"/>
    <property type="match status" value="1"/>
</dbReference>
<dbReference type="OrthoDB" id="448427at2759"/>
<dbReference type="KEGG" id="clec:106666479"/>
<feature type="transmembrane region" description="Helical" evidence="12">
    <location>
        <begin position="212"/>
        <end position="235"/>
    </location>
</feature>
<dbReference type="PROSITE" id="PS50920">
    <property type="entry name" value="SOLCAR"/>
    <property type="match status" value="3"/>
</dbReference>
<evidence type="ECO:0000256" key="3">
    <source>
        <dbReference type="ARBA" id="ARBA00022448"/>
    </source>
</evidence>
<dbReference type="PANTHER" id="PTHR45618">
    <property type="entry name" value="MITOCHONDRIAL DICARBOXYLATE CARRIER-RELATED"/>
    <property type="match status" value="1"/>
</dbReference>
<gene>
    <name evidence="13" type="primary">106666479</name>
</gene>
<evidence type="ECO:0000256" key="9">
    <source>
        <dbReference type="ARBA" id="ARBA00023136"/>
    </source>
</evidence>
<keyword evidence="3 11" id="KW-0813">Transport</keyword>
<dbReference type="Pfam" id="PF00153">
    <property type="entry name" value="Mito_carr"/>
    <property type="match status" value="3"/>
</dbReference>
<dbReference type="SUPFAM" id="SSF103506">
    <property type="entry name" value="Mitochondrial carrier"/>
    <property type="match status" value="1"/>
</dbReference>
<dbReference type="Proteomes" id="UP000494040">
    <property type="component" value="Unassembled WGS sequence"/>
</dbReference>
<keyword evidence="4 10" id="KW-0812">Transmembrane</keyword>
<keyword evidence="6" id="KW-0999">Mitochondrion inner membrane</keyword>
<proteinExistence type="inferred from homology"/>
<organism evidence="13 14">
    <name type="scientific">Cimex lectularius</name>
    <name type="common">Bed bug</name>
    <name type="synonym">Acanthia lectularia</name>
    <dbReference type="NCBI Taxonomy" id="79782"/>
    <lineage>
        <taxon>Eukaryota</taxon>
        <taxon>Metazoa</taxon>
        <taxon>Ecdysozoa</taxon>
        <taxon>Arthropoda</taxon>
        <taxon>Hexapoda</taxon>
        <taxon>Insecta</taxon>
        <taxon>Pterygota</taxon>
        <taxon>Neoptera</taxon>
        <taxon>Paraneoptera</taxon>
        <taxon>Hemiptera</taxon>
        <taxon>Heteroptera</taxon>
        <taxon>Panheteroptera</taxon>
        <taxon>Cimicomorpha</taxon>
        <taxon>Cimicidae</taxon>
        <taxon>Cimex</taxon>
    </lineage>
</organism>
<reference evidence="13" key="1">
    <citation type="submission" date="2022-01" db="UniProtKB">
        <authorList>
            <consortium name="EnsemblMetazoa"/>
        </authorList>
    </citation>
    <scope>IDENTIFICATION</scope>
</reference>
<keyword evidence="9 10" id="KW-0472">Membrane</keyword>
<comment type="subcellular location">
    <subcellularLocation>
        <location evidence="1">Mitochondrion inner membrane</location>
        <topology evidence="1">Multi-pass membrane protein</topology>
    </subcellularLocation>
</comment>
<dbReference type="AlphaFoldDB" id="A0A8I6TEC2"/>
<comment type="similarity">
    <text evidence="2 11">Belongs to the mitochondrial carrier (TC 2.A.29) family.</text>
</comment>
<evidence type="ECO:0000256" key="7">
    <source>
        <dbReference type="ARBA" id="ARBA00022989"/>
    </source>
</evidence>
<evidence type="ECO:0000256" key="1">
    <source>
        <dbReference type="ARBA" id="ARBA00004448"/>
    </source>
</evidence>
<dbReference type="EnsemblMetazoa" id="XM_014393706.2">
    <property type="protein sequence ID" value="XP_014249192.1"/>
    <property type="gene ID" value="LOC106666479"/>
</dbReference>
<feature type="repeat" description="Solcar" evidence="10">
    <location>
        <begin position="110"/>
        <end position="201"/>
    </location>
</feature>
<keyword evidence="14" id="KW-1185">Reference proteome</keyword>
<dbReference type="OMA" id="HAIINMA"/>
<dbReference type="Gene3D" id="1.50.40.10">
    <property type="entry name" value="Mitochondrial carrier domain"/>
    <property type="match status" value="1"/>
</dbReference>
<feature type="repeat" description="Solcar" evidence="10">
    <location>
        <begin position="18"/>
        <end position="103"/>
    </location>
</feature>
<dbReference type="InterPro" id="IPR018108">
    <property type="entry name" value="MCP_transmembrane"/>
</dbReference>
<dbReference type="InterPro" id="IPR050391">
    <property type="entry name" value="Mito_Metabolite_Transporter"/>
</dbReference>
<evidence type="ECO:0000256" key="8">
    <source>
        <dbReference type="ARBA" id="ARBA00023128"/>
    </source>
</evidence>